<organism evidence="2 3">
    <name type="scientific">Dichotomopilus funicola</name>
    <dbReference type="NCBI Taxonomy" id="1934379"/>
    <lineage>
        <taxon>Eukaryota</taxon>
        <taxon>Fungi</taxon>
        <taxon>Dikarya</taxon>
        <taxon>Ascomycota</taxon>
        <taxon>Pezizomycotina</taxon>
        <taxon>Sordariomycetes</taxon>
        <taxon>Sordariomycetidae</taxon>
        <taxon>Sordariales</taxon>
        <taxon>Chaetomiaceae</taxon>
        <taxon>Dichotomopilus</taxon>
    </lineage>
</organism>
<name>A0AAN6UXL5_9PEZI</name>
<dbReference type="AlphaFoldDB" id="A0AAN6UXL5"/>
<feature type="region of interest" description="Disordered" evidence="1">
    <location>
        <begin position="1"/>
        <end position="111"/>
    </location>
</feature>
<keyword evidence="3" id="KW-1185">Reference proteome</keyword>
<feature type="compositionally biased region" description="Basic and acidic residues" evidence="1">
    <location>
        <begin position="97"/>
        <end position="109"/>
    </location>
</feature>
<comment type="caution">
    <text evidence="2">The sequence shown here is derived from an EMBL/GenBank/DDBJ whole genome shotgun (WGS) entry which is preliminary data.</text>
</comment>
<reference evidence="2" key="2">
    <citation type="submission" date="2023-05" db="EMBL/GenBank/DDBJ databases">
        <authorList>
            <consortium name="Lawrence Berkeley National Laboratory"/>
            <person name="Steindorff A."/>
            <person name="Hensen N."/>
            <person name="Bonometti L."/>
            <person name="Westerberg I."/>
            <person name="Brannstrom I.O."/>
            <person name="Guillou S."/>
            <person name="Cros-Aarteil S."/>
            <person name="Calhoun S."/>
            <person name="Haridas S."/>
            <person name="Kuo A."/>
            <person name="Mondo S."/>
            <person name="Pangilinan J."/>
            <person name="Riley R."/>
            <person name="Labutti K."/>
            <person name="Andreopoulos B."/>
            <person name="Lipzen A."/>
            <person name="Chen C."/>
            <person name="Yanf M."/>
            <person name="Daum C."/>
            <person name="Ng V."/>
            <person name="Clum A."/>
            <person name="Ohm R."/>
            <person name="Martin F."/>
            <person name="Silar P."/>
            <person name="Natvig D."/>
            <person name="Lalanne C."/>
            <person name="Gautier V."/>
            <person name="Ament-Velasquez S.L."/>
            <person name="Kruys A."/>
            <person name="Hutchinson M.I."/>
            <person name="Powell A.J."/>
            <person name="Barry K."/>
            <person name="Miller A.N."/>
            <person name="Grigoriev I.V."/>
            <person name="Debuchy R."/>
            <person name="Gladieux P."/>
            <person name="Thoren M.H."/>
            <person name="Johannesson H."/>
        </authorList>
    </citation>
    <scope>NUCLEOTIDE SEQUENCE</scope>
    <source>
        <strain evidence="2">CBS 141.50</strain>
    </source>
</reference>
<accession>A0AAN6UXL5</accession>
<feature type="compositionally biased region" description="Low complexity" evidence="1">
    <location>
        <begin position="11"/>
        <end position="86"/>
    </location>
</feature>
<evidence type="ECO:0000313" key="2">
    <source>
        <dbReference type="EMBL" id="KAK4139711.1"/>
    </source>
</evidence>
<dbReference type="GeneID" id="87818831"/>
<dbReference type="EMBL" id="MU853652">
    <property type="protein sequence ID" value="KAK4139711.1"/>
    <property type="molecule type" value="Genomic_DNA"/>
</dbReference>
<feature type="region of interest" description="Disordered" evidence="1">
    <location>
        <begin position="217"/>
        <end position="297"/>
    </location>
</feature>
<evidence type="ECO:0000256" key="1">
    <source>
        <dbReference type="SAM" id="MobiDB-lite"/>
    </source>
</evidence>
<reference evidence="2" key="1">
    <citation type="journal article" date="2023" name="Mol. Phylogenet. Evol.">
        <title>Genome-scale phylogeny and comparative genomics of the fungal order Sordariales.</title>
        <authorList>
            <person name="Hensen N."/>
            <person name="Bonometti L."/>
            <person name="Westerberg I."/>
            <person name="Brannstrom I.O."/>
            <person name="Guillou S."/>
            <person name="Cros-Aarteil S."/>
            <person name="Calhoun S."/>
            <person name="Haridas S."/>
            <person name="Kuo A."/>
            <person name="Mondo S."/>
            <person name="Pangilinan J."/>
            <person name="Riley R."/>
            <person name="LaButti K."/>
            <person name="Andreopoulos B."/>
            <person name="Lipzen A."/>
            <person name="Chen C."/>
            <person name="Yan M."/>
            <person name="Daum C."/>
            <person name="Ng V."/>
            <person name="Clum A."/>
            <person name="Steindorff A."/>
            <person name="Ohm R.A."/>
            <person name="Martin F."/>
            <person name="Silar P."/>
            <person name="Natvig D.O."/>
            <person name="Lalanne C."/>
            <person name="Gautier V."/>
            <person name="Ament-Velasquez S.L."/>
            <person name="Kruys A."/>
            <person name="Hutchinson M.I."/>
            <person name="Powell A.J."/>
            <person name="Barry K."/>
            <person name="Miller A.N."/>
            <person name="Grigoriev I.V."/>
            <person name="Debuchy R."/>
            <person name="Gladieux P."/>
            <person name="Hiltunen Thoren M."/>
            <person name="Johannesson H."/>
        </authorList>
    </citation>
    <scope>NUCLEOTIDE SEQUENCE</scope>
    <source>
        <strain evidence="2">CBS 141.50</strain>
    </source>
</reference>
<feature type="compositionally biased region" description="Polar residues" evidence="1">
    <location>
        <begin position="1"/>
        <end position="10"/>
    </location>
</feature>
<feature type="compositionally biased region" description="Low complexity" evidence="1">
    <location>
        <begin position="245"/>
        <end position="297"/>
    </location>
</feature>
<evidence type="ECO:0000313" key="3">
    <source>
        <dbReference type="Proteomes" id="UP001302676"/>
    </source>
</evidence>
<gene>
    <name evidence="2" type="ORF">C8A04DRAFT_32785</name>
</gene>
<protein>
    <submittedName>
        <fullName evidence="2">Uncharacterized protein</fullName>
    </submittedName>
</protein>
<proteinExistence type="predicted"/>
<dbReference type="RefSeq" id="XP_062633082.1">
    <property type="nucleotide sequence ID" value="XM_062782218.1"/>
</dbReference>
<sequence>MPSGNNTTSGTRAPAAPTSSSARPPAAPASSSTRAPAPPASSNTRAPAAPASSNTRAPAAPANRSTGAPAASAAPAASSASAASSGAPPPPEPLSPELDREEKNKDSRREKHFLKALSAGNTEYTYLIAFDQSTLAMKSELDRELGLDAQHALKPFSVTRVAASYEALPEGRDDLGTVHVAQVSGVQVEKLEEKFKFSRILVQIQDLQRFASKLVPTDSSAHGQAPPAAQQAAAAPTPAHPSGPPGSSTPHRQPANSSTPAAAPAQHRQAGGTPAPAAARGSSGRPGAAVAGQQQQR</sequence>
<feature type="compositionally biased region" description="Low complexity" evidence="1">
    <location>
        <begin position="219"/>
        <end position="237"/>
    </location>
</feature>
<dbReference type="Proteomes" id="UP001302676">
    <property type="component" value="Unassembled WGS sequence"/>
</dbReference>